<evidence type="ECO:0000259" key="3">
    <source>
        <dbReference type="Pfam" id="PF08338"/>
    </source>
</evidence>
<reference evidence="4 5" key="1">
    <citation type="submission" date="2016-10" db="EMBL/GenBank/DDBJ databases">
        <authorList>
            <person name="de Groot N.N."/>
        </authorList>
    </citation>
    <scope>NUCLEOTIDE SEQUENCE [LARGE SCALE GENOMIC DNA]</scope>
    <source>
        <strain evidence="4 5">DSM 6793</strain>
    </source>
</reference>
<dbReference type="InterPro" id="IPR010099">
    <property type="entry name" value="SDR39U1"/>
</dbReference>
<keyword evidence="5" id="KW-1185">Reference proteome</keyword>
<feature type="domain" description="NAD-dependent epimerase/dehydratase" evidence="2">
    <location>
        <begin position="4"/>
        <end position="227"/>
    </location>
</feature>
<feature type="domain" description="DUF1731" evidence="3">
    <location>
        <begin position="256"/>
        <end position="302"/>
    </location>
</feature>
<dbReference type="RefSeq" id="WP_091514160.1">
    <property type="nucleotide sequence ID" value="NZ_FOLE01000008.1"/>
</dbReference>
<dbReference type="STRING" id="927664.SAMN05421780_108161"/>
<comment type="similarity">
    <text evidence="1">Belongs to the NAD(P)-dependent epimerase/dehydratase family. SDR39U1 subfamily.</text>
</comment>
<evidence type="ECO:0008006" key="6">
    <source>
        <dbReference type="Google" id="ProtNLM"/>
    </source>
</evidence>
<proteinExistence type="inferred from homology"/>
<dbReference type="NCBIfam" id="TIGR01777">
    <property type="entry name" value="yfcH"/>
    <property type="match status" value="1"/>
</dbReference>
<dbReference type="InterPro" id="IPR001509">
    <property type="entry name" value="Epimerase_deHydtase"/>
</dbReference>
<evidence type="ECO:0000259" key="2">
    <source>
        <dbReference type="Pfam" id="PF01370"/>
    </source>
</evidence>
<dbReference type="EMBL" id="FOLE01000008">
    <property type="protein sequence ID" value="SFC70599.1"/>
    <property type="molecule type" value="Genomic_DNA"/>
</dbReference>
<accession>A0A1I1LC37</accession>
<organism evidence="4 5">
    <name type="scientific">Flexibacter flexilis DSM 6793</name>
    <dbReference type="NCBI Taxonomy" id="927664"/>
    <lineage>
        <taxon>Bacteria</taxon>
        <taxon>Pseudomonadati</taxon>
        <taxon>Bacteroidota</taxon>
        <taxon>Cytophagia</taxon>
        <taxon>Cytophagales</taxon>
        <taxon>Flexibacteraceae</taxon>
        <taxon>Flexibacter</taxon>
    </lineage>
</organism>
<dbReference type="Pfam" id="PF08338">
    <property type="entry name" value="DUF1731"/>
    <property type="match status" value="1"/>
</dbReference>
<dbReference type="Proteomes" id="UP000199514">
    <property type="component" value="Unassembled WGS sequence"/>
</dbReference>
<evidence type="ECO:0000313" key="5">
    <source>
        <dbReference type="Proteomes" id="UP000199514"/>
    </source>
</evidence>
<gene>
    <name evidence="4" type="ORF">SAMN05421780_108161</name>
</gene>
<dbReference type="SUPFAM" id="SSF51735">
    <property type="entry name" value="NAD(P)-binding Rossmann-fold domains"/>
    <property type="match status" value="1"/>
</dbReference>
<sequence length="305" mass="33505">MKTILITGGTGLVGLRLSEILQEKGYRVLHLSRHRNPNAKFAAYAWDIVQKQIDTEALLQADAIVHLAGANIADAPWTPEKRRNIIESRTDSATLLAETLATLPNHHVRTFVSASAIGIYGIDTGDAWLYENQTPDNGAGFPAEVTRLWEKAVQPIAAQGIRLVKMRIGIVLSEKGGALPQMAAPVRFGFGAALASGKQYTSWIHIDDLCRMFVWAIENPKAEGTYNAVAPTPVTNAELTKQIAKTLHRPLWLPNVPLFALRLIASDMADVVAGSNRVSCQRIEKEGFIFQFPQLPEALQNLLLR</sequence>
<dbReference type="InterPro" id="IPR013549">
    <property type="entry name" value="DUF1731"/>
</dbReference>
<dbReference type="Gene3D" id="3.40.50.720">
    <property type="entry name" value="NAD(P)-binding Rossmann-like Domain"/>
    <property type="match status" value="1"/>
</dbReference>
<dbReference type="InterPro" id="IPR036291">
    <property type="entry name" value="NAD(P)-bd_dom_sf"/>
</dbReference>
<evidence type="ECO:0000256" key="1">
    <source>
        <dbReference type="ARBA" id="ARBA00009353"/>
    </source>
</evidence>
<dbReference type="AlphaFoldDB" id="A0A1I1LC37"/>
<dbReference type="PANTHER" id="PTHR11092">
    <property type="entry name" value="SUGAR NUCLEOTIDE EPIMERASE RELATED"/>
    <property type="match status" value="1"/>
</dbReference>
<dbReference type="PANTHER" id="PTHR11092:SF0">
    <property type="entry name" value="EPIMERASE FAMILY PROTEIN SDR39U1"/>
    <property type="match status" value="1"/>
</dbReference>
<name>A0A1I1LC37_9BACT</name>
<dbReference type="Pfam" id="PF01370">
    <property type="entry name" value="Epimerase"/>
    <property type="match status" value="1"/>
</dbReference>
<evidence type="ECO:0000313" key="4">
    <source>
        <dbReference type="EMBL" id="SFC70599.1"/>
    </source>
</evidence>
<protein>
    <recommendedName>
        <fullName evidence="6">TIGR01777 family protein</fullName>
    </recommendedName>
</protein>
<dbReference type="OrthoDB" id="9801773at2"/>